<dbReference type="EMBL" id="PDJD01000001">
    <property type="protein sequence ID" value="PFG19132.1"/>
    <property type="molecule type" value="Genomic_DNA"/>
</dbReference>
<proteinExistence type="predicted"/>
<dbReference type="AlphaFoldDB" id="A0A2A9CZK9"/>
<evidence type="ECO:0000313" key="2">
    <source>
        <dbReference type="EMBL" id="PFG19132.1"/>
    </source>
</evidence>
<keyword evidence="3" id="KW-1185">Reference proteome</keyword>
<dbReference type="Proteomes" id="UP000224915">
    <property type="component" value="Unassembled WGS sequence"/>
</dbReference>
<reference evidence="2 3" key="1">
    <citation type="submission" date="2017-10" db="EMBL/GenBank/DDBJ databases">
        <title>Sequencing the genomes of 1000 actinobacteria strains.</title>
        <authorList>
            <person name="Klenk H.-P."/>
        </authorList>
    </citation>
    <scope>NUCLEOTIDE SEQUENCE [LARGE SCALE GENOMIC DNA]</scope>
    <source>
        <strain evidence="2 3">DSM 21801</strain>
    </source>
</reference>
<dbReference type="InterPro" id="IPR011009">
    <property type="entry name" value="Kinase-like_dom_sf"/>
</dbReference>
<name>A0A2A9CZK9_9MICO</name>
<dbReference type="OrthoDB" id="3239865at2"/>
<dbReference type="SUPFAM" id="SSF56112">
    <property type="entry name" value="Protein kinase-like (PK-like)"/>
    <property type="match status" value="1"/>
</dbReference>
<dbReference type="GO" id="GO:0016740">
    <property type="term" value="F:transferase activity"/>
    <property type="evidence" value="ECO:0007669"/>
    <property type="project" value="UniProtKB-KW"/>
</dbReference>
<dbReference type="Pfam" id="PF01636">
    <property type="entry name" value="APH"/>
    <property type="match status" value="1"/>
</dbReference>
<dbReference type="InterPro" id="IPR002575">
    <property type="entry name" value="Aminoglycoside_PTrfase"/>
</dbReference>
<dbReference type="Gene3D" id="3.90.1200.10">
    <property type="match status" value="1"/>
</dbReference>
<keyword evidence="2" id="KW-0808">Transferase</keyword>
<feature type="domain" description="Aminoglycoside phosphotransferase" evidence="1">
    <location>
        <begin position="53"/>
        <end position="256"/>
    </location>
</feature>
<sequence>MSDGPGEPSPPRSALVLAALATAAVPGLEVVATREPRGVEDHLEYTGLLDSVGRSWIVQAPRDVLGASTLDSAWRFVRALEADGAALPFALISPAGFAHLETGMRAAVFPQPPGTPLRLELLTPGPGLAAGLGRALAALHELPHEVAAQAGAPVYSAEECRTRLLSEVDEAARSGRVPAGLLRRWEAALEDVRAWRFQPTVVHGELDEQRVLVEDDQVAALTDIGGVHVGDPASDLAWLVAAAPEDALESVLEAYSFSRSGEVGTLLIARAHLLSELAVARWLMQGLRTDQAEVVAEAAAMLADLAEAVDGDPGLIPT</sequence>
<comment type="caution">
    <text evidence="2">The sequence shown here is derived from an EMBL/GenBank/DDBJ whole genome shotgun (WGS) entry which is preliminary data.</text>
</comment>
<accession>A0A2A9CZK9</accession>
<gene>
    <name evidence="2" type="ORF">ATL40_0688</name>
</gene>
<organism evidence="2 3">
    <name type="scientific">Serinibacter salmoneus</name>
    <dbReference type="NCBI Taxonomy" id="556530"/>
    <lineage>
        <taxon>Bacteria</taxon>
        <taxon>Bacillati</taxon>
        <taxon>Actinomycetota</taxon>
        <taxon>Actinomycetes</taxon>
        <taxon>Micrococcales</taxon>
        <taxon>Beutenbergiaceae</taxon>
        <taxon>Serinibacter</taxon>
    </lineage>
</organism>
<evidence type="ECO:0000313" key="3">
    <source>
        <dbReference type="Proteomes" id="UP000224915"/>
    </source>
</evidence>
<evidence type="ECO:0000259" key="1">
    <source>
        <dbReference type="Pfam" id="PF01636"/>
    </source>
</evidence>
<protein>
    <submittedName>
        <fullName evidence="2">Phosphotransferase family enzyme</fullName>
    </submittedName>
</protein>